<keyword evidence="5" id="KW-0411">Iron-sulfur</keyword>
<dbReference type="NCBIfam" id="NF008369">
    <property type="entry name" value="PRK11168.1"/>
    <property type="match status" value="1"/>
</dbReference>
<evidence type="ECO:0000259" key="6">
    <source>
        <dbReference type="PROSITE" id="PS51379"/>
    </source>
</evidence>
<keyword evidence="4" id="KW-0408">Iron</keyword>
<evidence type="ECO:0000256" key="5">
    <source>
        <dbReference type="ARBA" id="ARBA00023014"/>
    </source>
</evidence>
<keyword evidence="1" id="KW-0004">4Fe-4S</keyword>
<sequence>MTSRVPSPSAAAFRDETALMAELRRVGDICHGCRLCFNLCPSFRELFRRIDEKEEAVENLSKGDFKSVVLLCYDCKLCFPKCPYTPPHNYQLDFPRLMIWARALWGRRGLRERLLEDPDRLGRLGTPVAPLANWINRLGVTRRLLEKVVGIHRRAVLPAFSPRTFAAWHRRRLRQEGARAGANGKVLLFYTCLVNYHEPEVGQAAVRVLEHNEVEVVCPAQRCCGMPYLDTGNLQAAVKRARYNVEALLPYVRAGYTIVSPGPSCSLMLRQEYPELLSSPEAREVASQTQDLCEYLMRLNAQGKLRRDWTPLQERILYHHPCHLQVQNIGRKSWDLLALISEREVGCVTQCSGHDGTWSMKREYHELSHQIGGKLYSRVRESSGSLVACDCSLAQKQITQGTGQKAVHPILLVARAYGLEGEERNGKAQAK</sequence>
<dbReference type="InterPro" id="IPR004017">
    <property type="entry name" value="Cys_rich_dom"/>
</dbReference>
<dbReference type="EMBL" id="JACPSX010000155">
    <property type="protein sequence ID" value="MBI3015006.1"/>
    <property type="molecule type" value="Genomic_DNA"/>
</dbReference>
<dbReference type="GO" id="GO:0051539">
    <property type="term" value="F:4 iron, 4 sulfur cluster binding"/>
    <property type="evidence" value="ECO:0007669"/>
    <property type="project" value="UniProtKB-KW"/>
</dbReference>
<evidence type="ECO:0000256" key="3">
    <source>
        <dbReference type="ARBA" id="ARBA00022737"/>
    </source>
</evidence>
<accession>A0A932GPM5</accession>
<keyword evidence="3" id="KW-0677">Repeat</keyword>
<dbReference type="PANTHER" id="PTHR32479">
    <property type="entry name" value="GLYCOLATE OXIDASE IRON-SULFUR SUBUNIT"/>
    <property type="match status" value="1"/>
</dbReference>
<dbReference type="Pfam" id="PF13534">
    <property type="entry name" value="Fer4_17"/>
    <property type="match status" value="1"/>
</dbReference>
<dbReference type="GO" id="GO:0016491">
    <property type="term" value="F:oxidoreductase activity"/>
    <property type="evidence" value="ECO:0007669"/>
    <property type="project" value="UniProtKB-ARBA"/>
</dbReference>
<dbReference type="PROSITE" id="PS00198">
    <property type="entry name" value="4FE4S_FER_1"/>
    <property type="match status" value="1"/>
</dbReference>
<protein>
    <submittedName>
        <fullName evidence="7">Anaerobic glycerol-3-phosphate dehydrogenase subunit C</fullName>
    </submittedName>
</protein>
<evidence type="ECO:0000256" key="1">
    <source>
        <dbReference type="ARBA" id="ARBA00022485"/>
    </source>
</evidence>
<evidence type="ECO:0000313" key="7">
    <source>
        <dbReference type="EMBL" id="MBI3015006.1"/>
    </source>
</evidence>
<evidence type="ECO:0000313" key="8">
    <source>
        <dbReference type="Proteomes" id="UP000741360"/>
    </source>
</evidence>
<feature type="domain" description="4Fe-4S ferredoxin-type" evidence="6">
    <location>
        <begin position="21"/>
        <end position="52"/>
    </location>
</feature>
<evidence type="ECO:0000256" key="2">
    <source>
        <dbReference type="ARBA" id="ARBA00022723"/>
    </source>
</evidence>
<dbReference type="Pfam" id="PF02754">
    <property type="entry name" value="CCG"/>
    <property type="match status" value="1"/>
</dbReference>
<dbReference type="AlphaFoldDB" id="A0A932GPM5"/>
<dbReference type="PANTHER" id="PTHR32479:SF19">
    <property type="entry name" value="ANAEROBIC GLYCEROL-3-PHOSPHATE DEHYDROGENASE SUBUNIT C"/>
    <property type="match status" value="1"/>
</dbReference>
<dbReference type="PROSITE" id="PS51379">
    <property type="entry name" value="4FE4S_FER_2"/>
    <property type="match status" value="1"/>
</dbReference>
<reference evidence="7" key="1">
    <citation type="submission" date="2020-07" db="EMBL/GenBank/DDBJ databases">
        <title>Huge and variable diversity of episymbiotic CPR bacteria and DPANN archaea in groundwater ecosystems.</title>
        <authorList>
            <person name="He C.Y."/>
            <person name="Keren R."/>
            <person name="Whittaker M."/>
            <person name="Farag I.F."/>
            <person name="Doudna J."/>
            <person name="Cate J.H.D."/>
            <person name="Banfield J.F."/>
        </authorList>
    </citation>
    <scope>NUCLEOTIDE SEQUENCE</scope>
    <source>
        <strain evidence="7">NC_groundwater_717_Ag_S-0.2um_59_8</strain>
    </source>
</reference>
<dbReference type="InterPro" id="IPR017900">
    <property type="entry name" value="4Fe4S_Fe_S_CS"/>
</dbReference>
<proteinExistence type="predicted"/>
<dbReference type="SUPFAM" id="SSF54862">
    <property type="entry name" value="4Fe-4S ferredoxins"/>
    <property type="match status" value="1"/>
</dbReference>
<name>A0A932GPM5_UNCTE</name>
<dbReference type="Proteomes" id="UP000741360">
    <property type="component" value="Unassembled WGS sequence"/>
</dbReference>
<evidence type="ECO:0000256" key="4">
    <source>
        <dbReference type="ARBA" id="ARBA00023004"/>
    </source>
</evidence>
<dbReference type="InterPro" id="IPR017896">
    <property type="entry name" value="4Fe4S_Fe-S-bd"/>
</dbReference>
<organism evidence="7 8">
    <name type="scientific">Tectimicrobiota bacterium</name>
    <dbReference type="NCBI Taxonomy" id="2528274"/>
    <lineage>
        <taxon>Bacteria</taxon>
        <taxon>Pseudomonadati</taxon>
        <taxon>Nitrospinota/Tectimicrobiota group</taxon>
        <taxon>Candidatus Tectimicrobiota</taxon>
    </lineage>
</organism>
<comment type="caution">
    <text evidence="7">The sequence shown here is derived from an EMBL/GenBank/DDBJ whole genome shotgun (WGS) entry which is preliminary data.</text>
</comment>
<keyword evidence="2" id="KW-0479">Metal-binding</keyword>
<dbReference type="GO" id="GO:0046872">
    <property type="term" value="F:metal ion binding"/>
    <property type="evidence" value="ECO:0007669"/>
    <property type="project" value="UniProtKB-KW"/>
</dbReference>
<gene>
    <name evidence="7" type="ORF">HYY65_08130</name>
</gene>